<evidence type="ECO:0000313" key="1">
    <source>
        <dbReference type="EMBL" id="RKG49294.1"/>
    </source>
</evidence>
<organism evidence="1 2">
    <name type="scientific">Acinetobacter cumulans</name>
    <dbReference type="NCBI Taxonomy" id="2136182"/>
    <lineage>
        <taxon>Bacteria</taxon>
        <taxon>Pseudomonadati</taxon>
        <taxon>Pseudomonadota</taxon>
        <taxon>Gammaproteobacteria</taxon>
        <taxon>Moraxellales</taxon>
        <taxon>Moraxellaceae</taxon>
        <taxon>Acinetobacter</taxon>
    </lineage>
</organism>
<protein>
    <submittedName>
        <fullName evidence="1">Acyl-CoA thioesterase</fullName>
    </submittedName>
</protein>
<accession>A0A3A8G314</accession>
<name>A0A3A8G314_9GAMM</name>
<feature type="non-terminal residue" evidence="1">
    <location>
        <position position="26"/>
    </location>
</feature>
<proteinExistence type="predicted"/>
<reference evidence="1 2" key="1">
    <citation type="submission" date="2018-09" db="EMBL/GenBank/DDBJ databases">
        <title>The draft genome of Acinetobacter spp. strains.</title>
        <authorList>
            <person name="Qin J."/>
            <person name="Feng Y."/>
            <person name="Zong Z."/>
        </authorList>
    </citation>
    <scope>NUCLEOTIDE SEQUENCE [LARGE SCALE GENOMIC DNA]</scope>
    <source>
        <strain evidence="1 2">WCHAc060002</strain>
    </source>
</reference>
<sequence>MDLIKHYPIILKQAVAWGDMDAFGHV</sequence>
<gene>
    <name evidence="1" type="ORF">D7V64_13915</name>
</gene>
<dbReference type="EMBL" id="RAXZ01000025">
    <property type="protein sequence ID" value="RKG49294.1"/>
    <property type="molecule type" value="Genomic_DNA"/>
</dbReference>
<evidence type="ECO:0000313" key="2">
    <source>
        <dbReference type="Proteomes" id="UP000281084"/>
    </source>
</evidence>
<dbReference type="AlphaFoldDB" id="A0A3A8G314"/>
<comment type="caution">
    <text evidence="1">The sequence shown here is derived from an EMBL/GenBank/DDBJ whole genome shotgun (WGS) entry which is preliminary data.</text>
</comment>
<dbReference type="Proteomes" id="UP000281084">
    <property type="component" value="Unassembled WGS sequence"/>
</dbReference>